<keyword evidence="1" id="KW-0472">Membrane</keyword>
<feature type="transmembrane region" description="Helical" evidence="1">
    <location>
        <begin position="199"/>
        <end position="216"/>
    </location>
</feature>
<name>A0A226DV14_FOLCA</name>
<proteinExistence type="predicted"/>
<feature type="transmembrane region" description="Helical" evidence="1">
    <location>
        <begin position="289"/>
        <end position="310"/>
    </location>
</feature>
<dbReference type="EMBL" id="LNIX01000011">
    <property type="protein sequence ID" value="OXA48868.1"/>
    <property type="molecule type" value="Genomic_DNA"/>
</dbReference>
<evidence type="ECO:0000256" key="1">
    <source>
        <dbReference type="SAM" id="Phobius"/>
    </source>
</evidence>
<evidence type="ECO:0000313" key="3">
    <source>
        <dbReference type="Proteomes" id="UP000198287"/>
    </source>
</evidence>
<keyword evidence="1" id="KW-0812">Transmembrane</keyword>
<keyword evidence="3" id="KW-1185">Reference proteome</keyword>
<evidence type="ECO:0000313" key="2">
    <source>
        <dbReference type="EMBL" id="OXA48868.1"/>
    </source>
</evidence>
<reference evidence="2 3" key="1">
    <citation type="submission" date="2015-12" db="EMBL/GenBank/DDBJ databases">
        <title>The genome of Folsomia candida.</title>
        <authorList>
            <person name="Faddeeva A."/>
            <person name="Derks M.F."/>
            <person name="Anvar Y."/>
            <person name="Smit S."/>
            <person name="Van Straalen N."/>
            <person name="Roelofs D."/>
        </authorList>
    </citation>
    <scope>NUCLEOTIDE SEQUENCE [LARGE SCALE GENOMIC DNA]</scope>
    <source>
        <strain evidence="2 3">VU population</strain>
        <tissue evidence="2">Whole body</tissue>
    </source>
</reference>
<sequence length="376" mass="42847">MFPQDIYLIQRNLSRGSNYRCLPVKWDTKQKKIVVKGTKSQKVIILTLVVSFLVSSCRLFSTFVQSNLIHKAEAAAGSMFYWASFMLRLDLPIDHVAVHLVNSIIRHPNKEFGLKKPSHVQLCIRFLYWAAETNGLLISLGTSTLSLLSPCQPILLTSLLCSGNGEILNTKCQNTLTYTTQLFLATLEFVAMQHLMTGLVYYTGTVMMQGITFLWQSGEAFERKARSNASFVELIKSYEKLKVYEKLLNSCIRSRIFLVTALVVPSLQILLSCTGIHSLHSDDTNKIQAILFLWTYIVILVFSILLFSAAGRINESSQKWIAECKRRCRNRVEKRRQMSLVLLRLEFGNNFVEPLTPLVVQEFCVRQTVSFLLLRS</sequence>
<organism evidence="2 3">
    <name type="scientific">Folsomia candida</name>
    <name type="common">Springtail</name>
    <dbReference type="NCBI Taxonomy" id="158441"/>
    <lineage>
        <taxon>Eukaryota</taxon>
        <taxon>Metazoa</taxon>
        <taxon>Ecdysozoa</taxon>
        <taxon>Arthropoda</taxon>
        <taxon>Hexapoda</taxon>
        <taxon>Collembola</taxon>
        <taxon>Entomobryomorpha</taxon>
        <taxon>Isotomoidea</taxon>
        <taxon>Isotomidae</taxon>
        <taxon>Proisotominae</taxon>
        <taxon>Folsomia</taxon>
    </lineage>
</organism>
<keyword evidence="1" id="KW-1133">Transmembrane helix</keyword>
<gene>
    <name evidence="2" type="ORF">Fcan01_16584</name>
</gene>
<comment type="caution">
    <text evidence="2">The sequence shown here is derived from an EMBL/GenBank/DDBJ whole genome shotgun (WGS) entry which is preliminary data.</text>
</comment>
<protein>
    <submittedName>
        <fullName evidence="2">Uncharacterized protein</fullName>
    </submittedName>
</protein>
<dbReference type="AlphaFoldDB" id="A0A226DV14"/>
<dbReference type="Proteomes" id="UP000198287">
    <property type="component" value="Unassembled WGS sequence"/>
</dbReference>
<accession>A0A226DV14</accession>
<feature type="transmembrane region" description="Helical" evidence="1">
    <location>
        <begin position="256"/>
        <end position="277"/>
    </location>
</feature>
<dbReference type="OrthoDB" id="8297494at2759"/>